<dbReference type="InParanoid" id="J0CXS1"/>
<keyword evidence="1" id="KW-0472">Membrane</keyword>
<keyword evidence="1" id="KW-1133">Transmembrane helix</keyword>
<keyword evidence="2" id="KW-0732">Signal</keyword>
<organism evidence="3 4">
    <name type="scientific">Auricularia subglabra (strain TFB-10046 / SS5)</name>
    <name type="common">White-rot fungus</name>
    <name type="synonym">Auricularia delicata (strain TFB10046)</name>
    <dbReference type="NCBI Taxonomy" id="717982"/>
    <lineage>
        <taxon>Eukaryota</taxon>
        <taxon>Fungi</taxon>
        <taxon>Dikarya</taxon>
        <taxon>Basidiomycota</taxon>
        <taxon>Agaricomycotina</taxon>
        <taxon>Agaricomycetes</taxon>
        <taxon>Auriculariales</taxon>
        <taxon>Auriculariaceae</taxon>
        <taxon>Auricularia</taxon>
    </lineage>
</organism>
<evidence type="ECO:0000313" key="3">
    <source>
        <dbReference type="EMBL" id="EJD35642.1"/>
    </source>
</evidence>
<sequence>MKFARVASFLFAAASVLASTVASGNNSDIMDVLKSFQLTTNRILPQITLVAQNTNKTQVAFDVKPLLNDLTTTAANAAVGSLKDIKSSNGVNRPVDPAVANLVSFILRDITTTLNNAGISSIVHPDEIVALDDPLSIILDVLEAIMMGTLVIVGGSVVGVSALLLLVGLGLVLGALGL</sequence>
<accession>J0CXS1</accession>
<keyword evidence="1" id="KW-0812">Transmembrane</keyword>
<evidence type="ECO:0000256" key="2">
    <source>
        <dbReference type="SAM" id="SignalP"/>
    </source>
</evidence>
<dbReference type="OrthoDB" id="2575973at2759"/>
<reference evidence="4" key="1">
    <citation type="journal article" date="2012" name="Science">
        <title>The Paleozoic origin of enzymatic lignin decomposition reconstructed from 31 fungal genomes.</title>
        <authorList>
            <person name="Floudas D."/>
            <person name="Binder M."/>
            <person name="Riley R."/>
            <person name="Barry K."/>
            <person name="Blanchette R.A."/>
            <person name="Henrissat B."/>
            <person name="Martinez A.T."/>
            <person name="Otillar R."/>
            <person name="Spatafora J.W."/>
            <person name="Yadav J.S."/>
            <person name="Aerts A."/>
            <person name="Benoit I."/>
            <person name="Boyd A."/>
            <person name="Carlson A."/>
            <person name="Copeland A."/>
            <person name="Coutinho P.M."/>
            <person name="de Vries R.P."/>
            <person name="Ferreira P."/>
            <person name="Findley K."/>
            <person name="Foster B."/>
            <person name="Gaskell J."/>
            <person name="Glotzer D."/>
            <person name="Gorecki P."/>
            <person name="Heitman J."/>
            <person name="Hesse C."/>
            <person name="Hori C."/>
            <person name="Igarashi K."/>
            <person name="Jurgens J.A."/>
            <person name="Kallen N."/>
            <person name="Kersten P."/>
            <person name="Kohler A."/>
            <person name="Kuees U."/>
            <person name="Kumar T.K.A."/>
            <person name="Kuo A."/>
            <person name="LaButti K."/>
            <person name="Larrondo L.F."/>
            <person name="Lindquist E."/>
            <person name="Ling A."/>
            <person name="Lombard V."/>
            <person name="Lucas S."/>
            <person name="Lundell T."/>
            <person name="Martin R."/>
            <person name="McLaughlin D.J."/>
            <person name="Morgenstern I."/>
            <person name="Morin E."/>
            <person name="Murat C."/>
            <person name="Nagy L.G."/>
            <person name="Nolan M."/>
            <person name="Ohm R.A."/>
            <person name="Patyshakuliyeva A."/>
            <person name="Rokas A."/>
            <person name="Ruiz-Duenas F.J."/>
            <person name="Sabat G."/>
            <person name="Salamov A."/>
            <person name="Samejima M."/>
            <person name="Schmutz J."/>
            <person name="Slot J.C."/>
            <person name="St John F."/>
            <person name="Stenlid J."/>
            <person name="Sun H."/>
            <person name="Sun S."/>
            <person name="Syed K."/>
            <person name="Tsang A."/>
            <person name="Wiebenga A."/>
            <person name="Young D."/>
            <person name="Pisabarro A."/>
            <person name="Eastwood D.C."/>
            <person name="Martin F."/>
            <person name="Cullen D."/>
            <person name="Grigoriev I.V."/>
            <person name="Hibbett D.S."/>
        </authorList>
    </citation>
    <scope>NUCLEOTIDE SEQUENCE [LARGE SCALE GENOMIC DNA]</scope>
    <source>
        <strain evidence="4">TFB10046</strain>
    </source>
</reference>
<dbReference type="KEGG" id="adl:AURDEDRAFT_175290"/>
<evidence type="ECO:0000256" key="1">
    <source>
        <dbReference type="SAM" id="Phobius"/>
    </source>
</evidence>
<dbReference type="eggNOG" id="ENOG502RD46">
    <property type="taxonomic scope" value="Eukaryota"/>
</dbReference>
<gene>
    <name evidence="3" type="ORF">AURDEDRAFT_175290</name>
</gene>
<keyword evidence="4" id="KW-1185">Reference proteome</keyword>
<name>J0CXS1_AURST</name>
<dbReference type="Proteomes" id="UP000006514">
    <property type="component" value="Unassembled WGS sequence"/>
</dbReference>
<feature type="chain" id="PRO_5003732446" evidence="2">
    <location>
        <begin position="19"/>
        <end position="178"/>
    </location>
</feature>
<feature type="transmembrane region" description="Helical" evidence="1">
    <location>
        <begin position="144"/>
        <end position="176"/>
    </location>
</feature>
<dbReference type="EMBL" id="JH687884">
    <property type="protein sequence ID" value="EJD35642.1"/>
    <property type="molecule type" value="Genomic_DNA"/>
</dbReference>
<protein>
    <submittedName>
        <fullName evidence="3">Uncharacterized protein</fullName>
    </submittedName>
</protein>
<feature type="signal peptide" evidence="2">
    <location>
        <begin position="1"/>
        <end position="18"/>
    </location>
</feature>
<evidence type="ECO:0000313" key="4">
    <source>
        <dbReference type="Proteomes" id="UP000006514"/>
    </source>
</evidence>
<proteinExistence type="predicted"/>
<dbReference type="AlphaFoldDB" id="J0CXS1"/>